<dbReference type="InterPro" id="IPR027417">
    <property type="entry name" value="P-loop_NTPase"/>
</dbReference>
<keyword evidence="4" id="KW-0175">Coiled coil</keyword>
<proteinExistence type="inferred from homology"/>
<dbReference type="Pfam" id="PF13476">
    <property type="entry name" value="AAA_23"/>
    <property type="match status" value="1"/>
</dbReference>
<dbReference type="PANTHER" id="PTHR32114">
    <property type="entry name" value="ABC TRANSPORTER ABCH.3"/>
    <property type="match status" value="1"/>
</dbReference>
<reference evidence="6" key="1">
    <citation type="submission" date="2020-10" db="EMBL/GenBank/DDBJ databases">
        <authorList>
            <person name="Gilroy R."/>
        </authorList>
    </citation>
    <scope>NUCLEOTIDE SEQUENCE</scope>
    <source>
        <strain evidence="6">ChiGjej2B2-12916</strain>
    </source>
</reference>
<dbReference type="AlphaFoldDB" id="A0A9D1CGN1"/>
<evidence type="ECO:0000256" key="2">
    <source>
        <dbReference type="ARBA" id="ARBA00011322"/>
    </source>
</evidence>
<gene>
    <name evidence="6" type="ORF">IAD31_02505</name>
</gene>
<sequence>MRPLHLTLSAFGPYAGRVEISLEQLGERGLYLITGDTGAGKTTIFDAITYALYGEPSGDNRDPSMFRSKYAQPDTPTWVELVFSYGGKRYTVRRSPEYERPAKRGGGTTPQRAEAELHLPDGHLVTKTREVTGEIVNIIGLDRSQFAQIAMIAQGDFLKLLLADTRSRQEIFRKLFPTRGYMVFQEKVKSESGALQRECEAARASVKQYIDGVLCPQEDPMYPQWERAWAGELPIQETVELLETLLEQDRERDTQCSEELEQLDGEWKAVTALLAKAEELEKAQSQLEVAQVRRETCATQWEAAQQQLEAQTAQAPQLEVLRAQLADLEAELPRYQELEQLRQNFAAQTQNIQRQSAQLEEQESEQKRREKELELWRQERAGLEEAGAQRERLLGQQTRAQEQSQRLEELSTLLAGCRQACVELENAQKRYGVARQKAQVAQEDYTGKNQAFLDEQAGILAQKLAEGQPCPVCGSLTHPTPAQLSPGAPTEEELNHAKQAWEAAQQTASTWSVEAGKARTALEEREGRLRSQMAHVLPECEADQPVDQSIQEAQRKAQEALDQVRGQLRQVEAALARKRQLDTQIPQQEQRLGELEQAIASAREQLAGANSRREELQGQIHTLEGQLRYPQAEQARQEQSDLKGKLQRLEEAQAQAQRRANAAQLALTGAEEAVKQLTHLVEQSQPVDLVAQRARSQELTLRRAQLTAIQRELHTRITTNRTALEQIQGKTAQLTQLEQRYTWVRTLSNTVNGTLPGKEKIALETYVQMTFFDRILRRANLRLLVMTGGQYELKRRREAAGSRGQSGLEMDVIDHYNGTERSVKSLSGGESFQASLALALGLSDEIQSSAGGIRLDTMFVDEGFGSLDEESLSKAMGALGDLAQGNRLVGIISHVSELKEKIDKQIVVCKDRTGGSRVEIVV</sequence>
<dbReference type="SUPFAM" id="SSF161270">
    <property type="entry name" value="PspA lactotransferrin-binding region"/>
    <property type="match status" value="1"/>
</dbReference>
<dbReference type="Pfam" id="PF13558">
    <property type="entry name" value="SbcC_Walker_B"/>
    <property type="match status" value="1"/>
</dbReference>
<evidence type="ECO:0000256" key="4">
    <source>
        <dbReference type="SAM" id="Coils"/>
    </source>
</evidence>
<evidence type="ECO:0000256" key="3">
    <source>
        <dbReference type="ARBA" id="ARBA00013368"/>
    </source>
</evidence>
<dbReference type="GO" id="GO:0006302">
    <property type="term" value="P:double-strand break repair"/>
    <property type="evidence" value="ECO:0007669"/>
    <property type="project" value="InterPro"/>
</dbReference>
<reference evidence="6" key="2">
    <citation type="journal article" date="2021" name="PeerJ">
        <title>Extensive microbial diversity within the chicken gut microbiome revealed by metagenomics and culture.</title>
        <authorList>
            <person name="Gilroy R."/>
            <person name="Ravi A."/>
            <person name="Getino M."/>
            <person name="Pursley I."/>
            <person name="Horton D.L."/>
            <person name="Alikhan N.F."/>
            <person name="Baker D."/>
            <person name="Gharbi K."/>
            <person name="Hall N."/>
            <person name="Watson M."/>
            <person name="Adriaenssens E.M."/>
            <person name="Foster-Nyarko E."/>
            <person name="Jarju S."/>
            <person name="Secka A."/>
            <person name="Antonio M."/>
            <person name="Oren A."/>
            <person name="Chaudhuri R.R."/>
            <person name="La Ragione R."/>
            <person name="Hildebrand F."/>
            <person name="Pallen M.J."/>
        </authorList>
    </citation>
    <scope>NUCLEOTIDE SEQUENCE</scope>
    <source>
        <strain evidence="6">ChiGjej2B2-12916</strain>
    </source>
</reference>
<feature type="coiled-coil region" evidence="4">
    <location>
        <begin position="270"/>
        <end position="444"/>
    </location>
</feature>
<comment type="subunit">
    <text evidence="2">Heterodimer of SbcC and SbcD.</text>
</comment>
<protein>
    <recommendedName>
        <fullName evidence="3">Nuclease SbcCD subunit C</fullName>
    </recommendedName>
</protein>
<dbReference type="SUPFAM" id="SSF52540">
    <property type="entry name" value="P-loop containing nucleoside triphosphate hydrolases"/>
    <property type="match status" value="1"/>
</dbReference>
<feature type="domain" description="Rad50/SbcC-type AAA" evidence="5">
    <location>
        <begin position="6"/>
        <end position="300"/>
    </location>
</feature>
<name>A0A9D1CGN1_9FIRM</name>
<comment type="caution">
    <text evidence="6">The sequence shown here is derived from an EMBL/GenBank/DDBJ whole genome shotgun (WGS) entry which is preliminary data.</text>
</comment>
<dbReference type="GO" id="GO:0016887">
    <property type="term" value="F:ATP hydrolysis activity"/>
    <property type="evidence" value="ECO:0007669"/>
    <property type="project" value="InterPro"/>
</dbReference>
<accession>A0A9D1CGN1</accession>
<dbReference type="EMBL" id="DVFO01000024">
    <property type="protein sequence ID" value="HIQ60453.1"/>
    <property type="molecule type" value="Genomic_DNA"/>
</dbReference>
<evidence type="ECO:0000313" key="6">
    <source>
        <dbReference type="EMBL" id="HIQ60453.1"/>
    </source>
</evidence>
<dbReference type="InterPro" id="IPR038729">
    <property type="entry name" value="Rad50/SbcC_AAA"/>
</dbReference>
<evidence type="ECO:0000259" key="5">
    <source>
        <dbReference type="Pfam" id="PF13476"/>
    </source>
</evidence>
<organism evidence="6 7">
    <name type="scientific">Candidatus Enterenecus faecium</name>
    <dbReference type="NCBI Taxonomy" id="2840780"/>
    <lineage>
        <taxon>Bacteria</taxon>
        <taxon>Bacillati</taxon>
        <taxon>Bacillota</taxon>
        <taxon>Clostridia</taxon>
        <taxon>Eubacteriales</taxon>
        <taxon>Candidatus Enterenecus</taxon>
    </lineage>
</organism>
<dbReference type="PANTHER" id="PTHR32114:SF2">
    <property type="entry name" value="ABC TRANSPORTER ABCH.3"/>
    <property type="match status" value="1"/>
</dbReference>
<comment type="similarity">
    <text evidence="1">Belongs to the SMC family. SbcC subfamily.</text>
</comment>
<dbReference type="Gene3D" id="3.40.50.300">
    <property type="entry name" value="P-loop containing nucleotide triphosphate hydrolases"/>
    <property type="match status" value="2"/>
</dbReference>
<evidence type="ECO:0000256" key="1">
    <source>
        <dbReference type="ARBA" id="ARBA00006930"/>
    </source>
</evidence>
<feature type="coiled-coil region" evidence="4">
    <location>
        <begin position="550"/>
        <end position="666"/>
    </location>
</feature>
<dbReference type="Proteomes" id="UP000886879">
    <property type="component" value="Unassembled WGS sequence"/>
</dbReference>
<evidence type="ECO:0000313" key="7">
    <source>
        <dbReference type="Proteomes" id="UP000886879"/>
    </source>
</evidence>